<dbReference type="Proteomes" id="UP000284785">
    <property type="component" value="Unassembled WGS sequence"/>
</dbReference>
<evidence type="ECO:0000313" key="15">
    <source>
        <dbReference type="Proteomes" id="UP001156218"/>
    </source>
</evidence>
<evidence type="ECO:0000256" key="4">
    <source>
        <dbReference type="ARBA" id="ARBA00023004"/>
    </source>
</evidence>
<comment type="cofactor">
    <cofactor evidence="7">
        <name>[2Fe-2S] cluster</name>
        <dbReference type="ChEBI" id="CHEBI:190135"/>
    </cofactor>
    <text evidence="7">Binds 1 [2Fe-2S] cluster.</text>
</comment>
<dbReference type="EMBL" id="CP083680">
    <property type="protein sequence ID" value="UYU64570.1"/>
    <property type="molecule type" value="Genomic_DNA"/>
</dbReference>
<dbReference type="PIRSF" id="PIRSF000216">
    <property type="entry name" value="NADH_DH_24kDa"/>
    <property type="match status" value="1"/>
</dbReference>
<dbReference type="NCBIfam" id="NF005722">
    <property type="entry name" value="PRK07539.1-2"/>
    <property type="match status" value="1"/>
</dbReference>
<keyword evidence="2 7" id="KW-0001">2Fe-2S</keyword>
<dbReference type="Proteomes" id="UP000460317">
    <property type="component" value="Unassembled WGS sequence"/>
</dbReference>
<dbReference type="Pfam" id="PF01257">
    <property type="entry name" value="2Fe-2S_thioredx"/>
    <property type="match status" value="1"/>
</dbReference>
<evidence type="ECO:0000256" key="2">
    <source>
        <dbReference type="ARBA" id="ARBA00022714"/>
    </source>
</evidence>
<keyword evidence="3 7" id="KW-0479">Metal-binding</keyword>
<comment type="similarity">
    <text evidence="1">Belongs to the complex I 24 kDa subunit family.</text>
</comment>
<dbReference type="EMBL" id="QROV01000026">
    <property type="protein sequence ID" value="RHL54909.1"/>
    <property type="molecule type" value="Genomic_DNA"/>
</dbReference>
<gene>
    <name evidence="8" type="primary">nuoE</name>
    <name evidence="10" type="ORF">DW011_19510</name>
    <name evidence="9" type="ORF">DW780_01900</name>
    <name evidence="8" type="ORF">GAN93_07125</name>
    <name evidence="11" type="ORF">KQP68_13330</name>
</gene>
<dbReference type="EMBL" id="WCSB01000005">
    <property type="protein sequence ID" value="KAB4453499.1"/>
    <property type="molecule type" value="Genomic_DNA"/>
</dbReference>
<dbReference type="GO" id="GO:0016491">
    <property type="term" value="F:oxidoreductase activity"/>
    <property type="evidence" value="ECO:0007669"/>
    <property type="project" value="UniProtKB-KW"/>
</dbReference>
<reference evidence="11 15" key="3">
    <citation type="submission" date="2021-06" db="EMBL/GenBank/DDBJ databases">
        <title>Interrogation of the integrated mobile genetic elements in gut-associated Bacteroides with a consensus prediction approach.</title>
        <authorList>
            <person name="Campbell D.E."/>
            <person name="Leigh J.R."/>
            <person name="Kim T."/>
            <person name="England W."/>
            <person name="Whitaker R.J."/>
            <person name="Degnan P.H."/>
        </authorList>
    </citation>
    <scope>NUCLEOTIDE SEQUENCE [LARGE SCALE GENOMIC DNA]</scope>
    <source>
        <strain evidence="11 15">WAL8669</strain>
    </source>
</reference>
<name>A0A139JWK6_BACT4</name>
<comment type="cofactor">
    <cofactor evidence="6">
        <name>[2Fe-2S] cluster</name>
        <dbReference type="ChEBI" id="CHEBI:190135"/>
    </cofactor>
</comment>
<evidence type="ECO:0000313" key="10">
    <source>
        <dbReference type="EMBL" id="RHL54909.1"/>
    </source>
</evidence>
<dbReference type="Gene3D" id="1.10.10.1590">
    <property type="entry name" value="NADH-quinone oxidoreductase subunit E"/>
    <property type="match status" value="1"/>
</dbReference>
<feature type="binding site" evidence="7">
    <location>
        <position position="84"/>
    </location>
    <ligand>
        <name>[2Fe-2S] cluster</name>
        <dbReference type="ChEBI" id="CHEBI:190135"/>
    </ligand>
</feature>
<evidence type="ECO:0000256" key="7">
    <source>
        <dbReference type="PIRSR" id="PIRSR000216-1"/>
    </source>
</evidence>
<dbReference type="FunFam" id="3.40.30.10:FF:000015">
    <property type="entry name" value="NADH-quinone oxidoreductase subunit E"/>
    <property type="match status" value="1"/>
</dbReference>
<sequence length="158" mass="17571">MSDIKLACDVVEQVKTICDKHGNNTGELINILHEAQHLHGYLPEEMQRIIASKLRIPVSKVYGVVTFYTFFTMTPKGKHPISVCMGTACYVRGSEKLLEEFKRVLGIEVGETTPDGKYSLDCLRCVGACGLAPVVMIGEKVYGRLQPVDVKKIIEELE</sequence>
<evidence type="ECO:0000313" key="8">
    <source>
        <dbReference type="EMBL" id="KAB4453499.1"/>
    </source>
</evidence>
<evidence type="ECO:0000256" key="5">
    <source>
        <dbReference type="ARBA" id="ARBA00023014"/>
    </source>
</evidence>
<evidence type="ECO:0000313" key="11">
    <source>
        <dbReference type="EMBL" id="UYU64570.1"/>
    </source>
</evidence>
<dbReference type="EMBL" id="QSJP01000001">
    <property type="protein sequence ID" value="RHD91767.1"/>
    <property type="molecule type" value="Genomic_DNA"/>
</dbReference>
<dbReference type="CDD" id="cd03064">
    <property type="entry name" value="TRX_Fd_NuoE"/>
    <property type="match status" value="1"/>
</dbReference>
<keyword evidence="9" id="KW-0560">Oxidoreductase</keyword>
<dbReference type="PANTHER" id="PTHR43342">
    <property type="entry name" value="NADH-QUINONE OXIDOREDUCTASE, E SUBUNIT"/>
    <property type="match status" value="1"/>
</dbReference>
<feature type="binding site" evidence="7">
    <location>
        <position position="89"/>
    </location>
    <ligand>
        <name>[2Fe-2S] cluster</name>
        <dbReference type="ChEBI" id="CHEBI:190135"/>
    </ligand>
</feature>
<proteinExistence type="inferred from homology"/>
<evidence type="ECO:0000313" key="13">
    <source>
        <dbReference type="Proteomes" id="UP000284785"/>
    </source>
</evidence>
<dbReference type="InterPro" id="IPR042128">
    <property type="entry name" value="NuoE_dom"/>
</dbReference>
<accession>A0A139JWK6</accession>
<dbReference type="Gene3D" id="3.40.30.10">
    <property type="entry name" value="Glutaredoxin"/>
    <property type="match status" value="1"/>
</dbReference>
<evidence type="ECO:0000313" key="9">
    <source>
        <dbReference type="EMBL" id="RHD91767.1"/>
    </source>
</evidence>
<dbReference type="Proteomes" id="UP001156218">
    <property type="component" value="Chromosome"/>
</dbReference>
<feature type="binding site" evidence="7">
    <location>
        <position position="129"/>
    </location>
    <ligand>
        <name>[2Fe-2S] cluster</name>
        <dbReference type="ChEBI" id="CHEBI:190135"/>
    </ligand>
</feature>
<keyword evidence="4 7" id="KW-0408">Iron</keyword>
<dbReference type="EC" id="1.6.5.11" evidence="9"/>
<protein>
    <submittedName>
        <fullName evidence="9">NADH-quinone oxidoreductase subunit NuoE</fullName>
        <ecNumber evidence="9">1.6.5.11</ecNumber>
    </submittedName>
</protein>
<evidence type="ECO:0000256" key="1">
    <source>
        <dbReference type="ARBA" id="ARBA00010643"/>
    </source>
</evidence>
<evidence type="ECO:0000313" key="12">
    <source>
        <dbReference type="Proteomes" id="UP000283616"/>
    </source>
</evidence>
<reference evidence="8 14" key="2">
    <citation type="journal article" date="2019" name="Nat. Med.">
        <title>A library of human gut bacterial isolates paired with longitudinal multiomics data enables mechanistic microbiome research.</title>
        <authorList>
            <person name="Poyet M."/>
            <person name="Groussin M."/>
            <person name="Gibbons S.M."/>
            <person name="Avila-Pacheco J."/>
            <person name="Jiang X."/>
            <person name="Kearney S.M."/>
            <person name="Perrotta A.R."/>
            <person name="Berdy B."/>
            <person name="Zhao S."/>
            <person name="Lieberman T.D."/>
            <person name="Swanson P.K."/>
            <person name="Smith M."/>
            <person name="Roesemann S."/>
            <person name="Alexander J.E."/>
            <person name="Rich S.A."/>
            <person name="Livny J."/>
            <person name="Vlamakis H."/>
            <person name="Clish C."/>
            <person name="Bullock K."/>
            <person name="Deik A."/>
            <person name="Scott J."/>
            <person name="Pierce K.A."/>
            <person name="Xavier R.J."/>
            <person name="Alm E.J."/>
        </authorList>
    </citation>
    <scope>NUCLEOTIDE SEQUENCE [LARGE SCALE GENOMIC DNA]</scope>
    <source>
        <strain evidence="8 14">BIOML-A165</strain>
    </source>
</reference>
<organism evidence="9 13">
    <name type="scientific">Bacteroides thetaiotaomicron</name>
    <dbReference type="NCBI Taxonomy" id="818"/>
    <lineage>
        <taxon>Bacteria</taxon>
        <taxon>Pseudomonadati</taxon>
        <taxon>Bacteroidota</taxon>
        <taxon>Bacteroidia</taxon>
        <taxon>Bacteroidales</taxon>
        <taxon>Bacteroidaceae</taxon>
        <taxon>Bacteroides</taxon>
    </lineage>
</organism>
<keyword evidence="5 7" id="KW-0411">Iron-sulfur</keyword>
<dbReference type="GO" id="GO:0051537">
    <property type="term" value="F:2 iron, 2 sulfur cluster binding"/>
    <property type="evidence" value="ECO:0007669"/>
    <property type="project" value="UniProtKB-KW"/>
</dbReference>
<dbReference type="PANTHER" id="PTHR43342:SF2">
    <property type="entry name" value="POTENTIAL NAD-REDUCING HYDROGENASE SUBUNIT"/>
    <property type="match status" value="1"/>
</dbReference>
<dbReference type="GO" id="GO:0046872">
    <property type="term" value="F:metal ion binding"/>
    <property type="evidence" value="ECO:0007669"/>
    <property type="project" value="UniProtKB-KW"/>
</dbReference>
<dbReference type="AlphaFoldDB" id="A0A139JWK6"/>
<dbReference type="InterPro" id="IPR041921">
    <property type="entry name" value="NuoE_N"/>
</dbReference>
<dbReference type="SUPFAM" id="SSF52833">
    <property type="entry name" value="Thioredoxin-like"/>
    <property type="match status" value="1"/>
</dbReference>
<dbReference type="InterPro" id="IPR036249">
    <property type="entry name" value="Thioredoxin-like_sf"/>
</dbReference>
<reference evidence="12 13" key="1">
    <citation type="submission" date="2018-08" db="EMBL/GenBank/DDBJ databases">
        <title>A genome reference for cultivated species of the human gut microbiota.</title>
        <authorList>
            <person name="Zou Y."/>
            <person name="Xue W."/>
            <person name="Luo G."/>
        </authorList>
    </citation>
    <scope>NUCLEOTIDE SEQUENCE [LARGE SCALE GENOMIC DNA]</scope>
    <source>
        <strain evidence="10 12">AF37-12</strain>
        <strain evidence="9 13">AM30-26</strain>
    </source>
</reference>
<feature type="binding site" evidence="7">
    <location>
        <position position="125"/>
    </location>
    <ligand>
        <name>[2Fe-2S] cluster</name>
        <dbReference type="ChEBI" id="CHEBI:190135"/>
    </ligand>
</feature>
<dbReference type="InterPro" id="IPR028431">
    <property type="entry name" value="NADP_DH_HndA-like"/>
</dbReference>
<dbReference type="InterPro" id="IPR002023">
    <property type="entry name" value="NuoE-like"/>
</dbReference>
<evidence type="ECO:0000256" key="3">
    <source>
        <dbReference type="ARBA" id="ARBA00022723"/>
    </source>
</evidence>
<evidence type="ECO:0000313" key="14">
    <source>
        <dbReference type="Proteomes" id="UP000460317"/>
    </source>
</evidence>
<dbReference type="RefSeq" id="WP_048692703.1">
    <property type="nucleotide sequence ID" value="NZ_CABJDH010000003.1"/>
</dbReference>
<dbReference type="Proteomes" id="UP000283616">
    <property type="component" value="Unassembled WGS sequence"/>
</dbReference>
<evidence type="ECO:0000256" key="6">
    <source>
        <dbReference type="ARBA" id="ARBA00034078"/>
    </source>
</evidence>